<evidence type="ECO:0000256" key="10">
    <source>
        <dbReference type="PROSITE-ProRule" id="PRU01384"/>
    </source>
</evidence>
<dbReference type="EMBL" id="CABIKM010000001">
    <property type="protein sequence ID" value="VUZ83765.1"/>
    <property type="molecule type" value="Genomic_DNA"/>
</dbReference>
<accession>A0A564ZEM1</accession>
<dbReference type="AlphaFoldDB" id="A0A564ZEM1"/>
<evidence type="ECO:0000256" key="7">
    <source>
        <dbReference type="ARBA" id="ARBA00023125"/>
    </source>
</evidence>
<organism evidence="13 14">
    <name type="scientific">Candidatus Methylomirabilis lanthanidiphila</name>
    <dbReference type="NCBI Taxonomy" id="2211376"/>
    <lineage>
        <taxon>Bacteria</taxon>
        <taxon>Candidatus Methylomirabilota</taxon>
        <taxon>Candidatus Methylomirabilia</taxon>
        <taxon>Candidatus Methylomirabilales</taxon>
        <taxon>Candidatus Methylomirabilaceae</taxon>
        <taxon>Candidatus Methylomirabilis</taxon>
    </lineage>
</organism>
<feature type="domain" description="Topo IIA-type catalytic" evidence="12">
    <location>
        <begin position="42"/>
        <end position="506"/>
    </location>
</feature>
<protein>
    <recommendedName>
        <fullName evidence="9">DNA gyrase subunit A</fullName>
        <ecNumber evidence="9">5.6.2.2</ecNumber>
    </recommendedName>
</protein>
<dbReference type="InterPro" id="IPR050220">
    <property type="entry name" value="Type_II_DNA_Topoisomerases"/>
</dbReference>
<evidence type="ECO:0000256" key="8">
    <source>
        <dbReference type="ARBA" id="ARBA00023235"/>
    </source>
</evidence>
<dbReference type="GO" id="GO:0003677">
    <property type="term" value="F:DNA binding"/>
    <property type="evidence" value="ECO:0007669"/>
    <property type="project" value="UniProtKB-UniRule"/>
</dbReference>
<comment type="subunit">
    <text evidence="9">Heterotetramer, composed of two GyrA and two GyrB chains. In the heterotetramer, GyrA contains the active site tyrosine that forms a transient covalent intermediate with DNA, while GyrB binds cofactors and catalyzes ATP hydrolysis.</text>
</comment>
<dbReference type="CDD" id="cd00187">
    <property type="entry name" value="TOP4c"/>
    <property type="match status" value="1"/>
</dbReference>
<dbReference type="Gene3D" id="2.120.10.90">
    <property type="entry name" value="DNA gyrase/topoisomerase IV, subunit A, C-terminal"/>
    <property type="match status" value="1"/>
</dbReference>
<dbReference type="Gene3D" id="3.30.1360.40">
    <property type="match status" value="1"/>
</dbReference>
<comment type="catalytic activity">
    <reaction evidence="1 9 10">
        <text>ATP-dependent breakage, passage and rejoining of double-stranded DNA.</text>
        <dbReference type="EC" id="5.6.2.2"/>
    </reaction>
</comment>
<dbReference type="NCBIfam" id="NF004043">
    <property type="entry name" value="PRK05560.1"/>
    <property type="match status" value="1"/>
</dbReference>
<dbReference type="Proteomes" id="UP000334340">
    <property type="component" value="Unassembled WGS sequence"/>
</dbReference>
<dbReference type="GO" id="GO:0005737">
    <property type="term" value="C:cytoplasm"/>
    <property type="evidence" value="ECO:0007669"/>
    <property type="project" value="UniProtKB-SubCell"/>
</dbReference>
<dbReference type="InterPro" id="IPR013760">
    <property type="entry name" value="Topo_IIA-like_dom_sf"/>
</dbReference>
<dbReference type="FunFam" id="3.90.199.10:FF:000001">
    <property type="entry name" value="DNA gyrase subunit A"/>
    <property type="match status" value="1"/>
</dbReference>
<dbReference type="Gene3D" id="1.10.268.10">
    <property type="entry name" value="Topoisomerase, domain 3"/>
    <property type="match status" value="1"/>
</dbReference>
<dbReference type="InterPro" id="IPR013758">
    <property type="entry name" value="Topo_IIA_A/C_ab"/>
</dbReference>
<dbReference type="HAMAP" id="MF_01897">
    <property type="entry name" value="GyrA"/>
    <property type="match status" value="1"/>
</dbReference>
<proteinExistence type="inferred from homology"/>
<evidence type="ECO:0000256" key="11">
    <source>
        <dbReference type="SAM" id="MobiDB-lite"/>
    </source>
</evidence>
<dbReference type="GO" id="GO:0034335">
    <property type="term" value="F:DNA negative supercoiling activity"/>
    <property type="evidence" value="ECO:0007669"/>
    <property type="project" value="UniProtKB-ARBA"/>
</dbReference>
<dbReference type="PROSITE" id="PS52040">
    <property type="entry name" value="TOPO_IIA"/>
    <property type="match status" value="1"/>
</dbReference>
<gene>
    <name evidence="9" type="primary">gyrA</name>
    <name evidence="13" type="ORF">MELA_00118</name>
</gene>
<dbReference type="InterPro" id="IPR002205">
    <property type="entry name" value="Topo_IIA_dom_A"/>
</dbReference>
<dbReference type="GO" id="GO:0009330">
    <property type="term" value="C:DNA topoisomerase type II (double strand cut, ATP-hydrolyzing) complex"/>
    <property type="evidence" value="ECO:0007669"/>
    <property type="project" value="TreeGrafter"/>
</dbReference>
<dbReference type="InterPro" id="IPR035516">
    <property type="entry name" value="Gyrase/topoIV_suA_C"/>
</dbReference>
<feature type="region of interest" description="Disordered" evidence="11">
    <location>
        <begin position="813"/>
        <end position="841"/>
    </location>
</feature>
<dbReference type="GO" id="GO:0005694">
    <property type="term" value="C:chromosome"/>
    <property type="evidence" value="ECO:0007669"/>
    <property type="project" value="InterPro"/>
</dbReference>
<sequence>MPDEQQHIGLNRVGEVRPTDIHEEMRRSYMDYAMSVIIGRALPDVRDGLKPVHRRVLYAMQELGLTAGRPYKKAARVVGEVLGKYHPHGDTAVYDTIVRLVQDFSMRYPLIGGQGNFGSVDGDAPAAMRYTEVRLAKIALEMLRDIDKETVDFAPNFDETLEEPTLLPAALPNLLVNGSSGIAVGMATNIPPHNLGETVDALLILLEDPDATSDRLMAVLPGPDFPTGAYIYGRTGIRDAYLTGRGLIRMRAKAFVEKSRGAREAIIVSELPYQVNKAKLIERIAELIRDRKIEGIADLRDESDREGMRMVIELKKEQPAPPVINQLFKHTAMQSTFGVIMLALVEGQPKVLALKEALLHFIEHRKTIVIRRTRFDLRKAEERAHILEGYRIALDHLDEVIALIRRSRSADDARTGLMEQFGMSQLQAQAILELRLQRLTQLERQKIQDEYSETIAAIERYRAILASEALVREIIKEELLAVKETYGDPRRTQILEETAEIELEDMLADEEMVIPITHGGYIKRSNLNVYRSQRRGGKGMSGMATKEEDYVEHLFVATTHSHLLLFTNQGKVHWLKVHELPQLGHAAKGKALANFLQLGTGEQLATVIPIRQFEVDRYLLMATKRGIIKKTELNAYGHPRAGGIIAITLDEGDELIAVRLTKGDDEILLGTKQGMAIRFKEDEVRSAGRAARGVKGISLEASDEVVGTEVVAQGAAVLTVTERGYGKRTELEEYRLQSRGGKGIINIRVTDRNGPAVGVMLVQPGDQIMMISQEGRITRMRVDEISLIGRATQGVRLQGLELSDRVGAVTRLVSDDEGDEGAEGLPAPPEPEEGAGPLDEA</sequence>
<evidence type="ECO:0000256" key="5">
    <source>
        <dbReference type="ARBA" id="ARBA00022840"/>
    </source>
</evidence>
<comment type="similarity">
    <text evidence="2 9">Belongs to the type II topoisomerase GyrA/ParC subunit family.</text>
</comment>
<dbReference type="Pfam" id="PF00521">
    <property type="entry name" value="DNA_topoisoIV"/>
    <property type="match status" value="1"/>
</dbReference>
<dbReference type="SUPFAM" id="SSF101904">
    <property type="entry name" value="GyrA/ParC C-terminal domain-like"/>
    <property type="match status" value="1"/>
</dbReference>
<keyword evidence="5 9" id="KW-0067">ATP-binding</keyword>
<keyword evidence="3 9" id="KW-0963">Cytoplasm</keyword>
<dbReference type="EC" id="5.6.2.2" evidence="9"/>
<dbReference type="Pfam" id="PF03989">
    <property type="entry name" value="DNA_gyraseA_C"/>
    <property type="match status" value="6"/>
</dbReference>
<evidence type="ECO:0000313" key="13">
    <source>
        <dbReference type="EMBL" id="VUZ83765.1"/>
    </source>
</evidence>
<evidence type="ECO:0000256" key="4">
    <source>
        <dbReference type="ARBA" id="ARBA00022741"/>
    </source>
</evidence>
<evidence type="ECO:0000313" key="14">
    <source>
        <dbReference type="Proteomes" id="UP000334340"/>
    </source>
</evidence>
<comment type="miscellaneous">
    <text evidence="9">Few gyrases are as efficient as E.coli at forming negative supercoils. Not all organisms have 2 type II topoisomerases; in organisms with a single type II topoisomerase this enzyme also has to decatenate newly replicated chromosomes.</text>
</comment>
<evidence type="ECO:0000256" key="2">
    <source>
        <dbReference type="ARBA" id="ARBA00008263"/>
    </source>
</evidence>
<dbReference type="NCBIfam" id="TIGR01063">
    <property type="entry name" value="gyrA"/>
    <property type="match status" value="1"/>
</dbReference>
<dbReference type="GO" id="GO:0005524">
    <property type="term" value="F:ATP binding"/>
    <property type="evidence" value="ECO:0007669"/>
    <property type="project" value="UniProtKB-UniRule"/>
</dbReference>
<comment type="function">
    <text evidence="9">A type II topoisomerase that negatively supercoils closed circular double-stranded (ds) DNA in an ATP-dependent manner to modulate DNA topology and maintain chromosomes in an underwound state. Negative supercoiling favors strand separation, and DNA replication, transcription, recombination and repair, all of which involve strand separation. Also able to catalyze the interconversion of other topological isomers of dsDNA rings, including catenanes and knotted rings. Type II topoisomerases break and join 2 DNA strands simultaneously in an ATP-dependent manner.</text>
</comment>
<dbReference type="InterPro" id="IPR005743">
    <property type="entry name" value="GyrA"/>
</dbReference>
<keyword evidence="8 9" id="KW-0413">Isomerase</keyword>
<dbReference type="SUPFAM" id="SSF56719">
    <property type="entry name" value="Type II DNA topoisomerase"/>
    <property type="match status" value="1"/>
</dbReference>
<keyword evidence="14" id="KW-1185">Reference proteome</keyword>
<dbReference type="GO" id="GO:0006265">
    <property type="term" value="P:DNA topological change"/>
    <property type="evidence" value="ECO:0007669"/>
    <property type="project" value="UniProtKB-UniRule"/>
</dbReference>
<evidence type="ECO:0000259" key="12">
    <source>
        <dbReference type="PROSITE" id="PS52040"/>
    </source>
</evidence>
<evidence type="ECO:0000256" key="3">
    <source>
        <dbReference type="ARBA" id="ARBA00022490"/>
    </source>
</evidence>
<dbReference type="Gene3D" id="3.90.199.10">
    <property type="entry name" value="Topoisomerase II, domain 5"/>
    <property type="match status" value="1"/>
</dbReference>
<keyword evidence="4 9" id="KW-0547">Nucleotide-binding</keyword>
<reference evidence="13 14" key="1">
    <citation type="submission" date="2019-07" db="EMBL/GenBank/DDBJ databases">
        <authorList>
            <person name="Cremers G."/>
        </authorList>
    </citation>
    <scope>NUCLEOTIDE SEQUENCE [LARGE SCALE GENOMIC DNA]</scope>
</reference>
<dbReference type="InterPro" id="IPR006691">
    <property type="entry name" value="GyrA/parC_rep"/>
</dbReference>
<dbReference type="NCBIfam" id="NF004044">
    <property type="entry name" value="PRK05561.1"/>
    <property type="match status" value="1"/>
</dbReference>
<dbReference type="SMART" id="SM00434">
    <property type="entry name" value="TOP4c"/>
    <property type="match status" value="1"/>
</dbReference>
<evidence type="ECO:0000256" key="1">
    <source>
        <dbReference type="ARBA" id="ARBA00000185"/>
    </source>
</evidence>
<dbReference type="FunFam" id="3.30.1360.40:FF:000002">
    <property type="entry name" value="DNA gyrase subunit A"/>
    <property type="match status" value="1"/>
</dbReference>
<keyword evidence="6 9" id="KW-0799">Topoisomerase</keyword>
<name>A0A564ZEM1_9BACT</name>
<evidence type="ECO:0000256" key="6">
    <source>
        <dbReference type="ARBA" id="ARBA00023029"/>
    </source>
</evidence>
<dbReference type="GO" id="GO:0006261">
    <property type="term" value="P:DNA-templated DNA replication"/>
    <property type="evidence" value="ECO:0007669"/>
    <property type="project" value="UniProtKB-UniRule"/>
</dbReference>
<feature type="active site" description="O-(5'-phospho-DNA)-tyrosine intermediate" evidence="9 10">
    <location>
        <position position="130"/>
    </location>
</feature>
<dbReference type="PANTHER" id="PTHR43493">
    <property type="entry name" value="DNA GYRASE/TOPOISOMERASE SUBUNIT A"/>
    <property type="match status" value="1"/>
</dbReference>
<dbReference type="FunFam" id="2.120.10.90:FF:000004">
    <property type="entry name" value="DNA gyrase subunit A"/>
    <property type="match status" value="1"/>
</dbReference>
<dbReference type="InterPro" id="IPR013757">
    <property type="entry name" value="Topo_IIA_A_a_sf"/>
</dbReference>
<comment type="subcellular location">
    <subcellularLocation>
        <location evidence="9">Cytoplasm</location>
    </subcellularLocation>
</comment>
<feature type="short sequence motif" description="GyrA-box" evidence="9">
    <location>
        <begin position="533"/>
        <end position="539"/>
    </location>
</feature>
<dbReference type="PANTHER" id="PTHR43493:SF5">
    <property type="entry name" value="DNA GYRASE SUBUNIT A, CHLOROPLASTIC_MITOCHONDRIAL"/>
    <property type="match status" value="1"/>
</dbReference>
<keyword evidence="7 9" id="KW-0238">DNA-binding</keyword>
<dbReference type="FunFam" id="1.10.268.10:FF:000001">
    <property type="entry name" value="DNA gyrase subunit A"/>
    <property type="match status" value="1"/>
</dbReference>
<evidence type="ECO:0000256" key="9">
    <source>
        <dbReference type="HAMAP-Rule" id="MF_01897"/>
    </source>
</evidence>